<evidence type="ECO:0000313" key="3">
    <source>
        <dbReference type="EMBL" id="GAA1501382.1"/>
    </source>
</evidence>
<dbReference type="Proteomes" id="UP001501470">
    <property type="component" value="Unassembled WGS sequence"/>
</dbReference>
<evidence type="ECO:0000256" key="1">
    <source>
        <dbReference type="ARBA" id="ARBA00006217"/>
    </source>
</evidence>
<gene>
    <name evidence="3" type="ORF">GCM10009827_010580</name>
</gene>
<dbReference type="InterPro" id="IPR036874">
    <property type="entry name" value="Carbonic_anhydrase_sf"/>
</dbReference>
<evidence type="ECO:0008006" key="5">
    <source>
        <dbReference type="Google" id="ProtNLM"/>
    </source>
</evidence>
<dbReference type="SUPFAM" id="SSF53056">
    <property type="entry name" value="beta-carbonic anhydrase, cab"/>
    <property type="match status" value="1"/>
</dbReference>
<proteinExistence type="inferred from homology"/>
<comment type="function">
    <text evidence="2">Catalyzes the reversible hydration of carbon dioxide to form bicarbonate.</text>
</comment>
<dbReference type="RefSeq" id="WP_344500028.1">
    <property type="nucleotide sequence ID" value="NZ_BAAAQD010000001.1"/>
</dbReference>
<reference evidence="3 4" key="1">
    <citation type="journal article" date="2019" name="Int. J. Syst. Evol. Microbiol.">
        <title>The Global Catalogue of Microorganisms (GCM) 10K type strain sequencing project: providing services to taxonomists for standard genome sequencing and annotation.</title>
        <authorList>
            <consortium name="The Broad Institute Genomics Platform"/>
            <consortium name="The Broad Institute Genome Sequencing Center for Infectious Disease"/>
            <person name="Wu L."/>
            <person name="Ma J."/>
        </authorList>
    </citation>
    <scope>NUCLEOTIDE SEQUENCE [LARGE SCALE GENOMIC DNA]</scope>
    <source>
        <strain evidence="3 4">JCM 15933</strain>
    </source>
</reference>
<dbReference type="InterPro" id="IPR001765">
    <property type="entry name" value="Carbonic_anhydrase"/>
</dbReference>
<evidence type="ECO:0000256" key="2">
    <source>
        <dbReference type="ARBA" id="ARBA00024993"/>
    </source>
</evidence>
<dbReference type="Gene3D" id="3.40.1050.10">
    <property type="entry name" value="Carbonic anhydrase"/>
    <property type="match status" value="1"/>
</dbReference>
<comment type="caution">
    <text evidence="3">The sequence shown here is derived from an EMBL/GenBank/DDBJ whole genome shotgun (WGS) entry which is preliminary data.</text>
</comment>
<name>A0ABN1ZN39_9ACTN</name>
<dbReference type="Pfam" id="PF00484">
    <property type="entry name" value="Pro_CA"/>
    <property type="match status" value="1"/>
</dbReference>
<keyword evidence="4" id="KW-1185">Reference proteome</keyword>
<accession>A0ABN1ZN39</accession>
<comment type="similarity">
    <text evidence="1">Belongs to the beta-class carbonic anhydrase family.</text>
</comment>
<dbReference type="EMBL" id="BAAAQD010000001">
    <property type="protein sequence ID" value="GAA1501382.1"/>
    <property type="molecule type" value="Genomic_DNA"/>
</dbReference>
<protein>
    <recommendedName>
        <fullName evidence="5">Carbonic anhydrase</fullName>
    </recommendedName>
</protein>
<organism evidence="3 4">
    <name type="scientific">Dactylosporangium maewongense</name>
    <dbReference type="NCBI Taxonomy" id="634393"/>
    <lineage>
        <taxon>Bacteria</taxon>
        <taxon>Bacillati</taxon>
        <taxon>Actinomycetota</taxon>
        <taxon>Actinomycetes</taxon>
        <taxon>Micromonosporales</taxon>
        <taxon>Micromonosporaceae</taxon>
        <taxon>Dactylosporangium</taxon>
    </lineage>
</organism>
<sequence length="131" mass="14308">MQTFIDHARAFPETVKRQSHRFARLADAARTDTMPMVRRWLGHTADLATAAEDLAEDLAADLAVDPAADLAVDLAAAAQRHVLTQLDHLQSHPGVARRLATGRLRLHAWVYAVDTGQVLAARPGSDAFRPL</sequence>
<evidence type="ECO:0000313" key="4">
    <source>
        <dbReference type="Proteomes" id="UP001501470"/>
    </source>
</evidence>